<dbReference type="InterPro" id="IPR002347">
    <property type="entry name" value="SDR_fam"/>
</dbReference>
<gene>
    <name evidence="4" type="ORF">EPH95_03400</name>
</gene>
<evidence type="ECO:0000256" key="1">
    <source>
        <dbReference type="ARBA" id="ARBA00006484"/>
    </source>
</evidence>
<dbReference type="PRINTS" id="PR00081">
    <property type="entry name" value="GDHRDH"/>
</dbReference>
<evidence type="ECO:0000313" key="5">
    <source>
        <dbReference type="Proteomes" id="UP000319756"/>
    </source>
</evidence>
<dbReference type="PANTHER" id="PTHR43115:SF4">
    <property type="entry name" value="DEHYDROGENASE_REDUCTASE SDR FAMILY MEMBER 11"/>
    <property type="match status" value="1"/>
</dbReference>
<dbReference type="Pfam" id="PF00106">
    <property type="entry name" value="adh_short"/>
    <property type="match status" value="1"/>
</dbReference>
<dbReference type="SUPFAM" id="SSF51735">
    <property type="entry name" value="NAD(P)-binding Rossmann-fold domains"/>
    <property type="match status" value="1"/>
</dbReference>
<dbReference type="EMBL" id="CP035485">
    <property type="protein sequence ID" value="QDI90338.1"/>
    <property type="molecule type" value="Genomic_DNA"/>
</dbReference>
<comment type="similarity">
    <text evidence="1 3">Belongs to the short-chain dehydrogenases/reductases (SDR) family.</text>
</comment>
<dbReference type="FunFam" id="3.40.50.720:FF:000047">
    <property type="entry name" value="NADP-dependent L-serine/L-allo-threonine dehydrogenase"/>
    <property type="match status" value="1"/>
</dbReference>
<name>A0A514LER4_9BACI</name>
<evidence type="ECO:0000256" key="2">
    <source>
        <dbReference type="ARBA" id="ARBA00023002"/>
    </source>
</evidence>
<dbReference type="Proteomes" id="UP000319756">
    <property type="component" value="Chromosome"/>
</dbReference>
<keyword evidence="2" id="KW-0560">Oxidoreductase</keyword>
<evidence type="ECO:0000256" key="3">
    <source>
        <dbReference type="RuleBase" id="RU000363"/>
    </source>
</evidence>
<reference evidence="5" key="1">
    <citation type="submission" date="2019-01" db="EMBL/GenBank/DDBJ databases">
        <title>Genomic analysis of Salicibibacter sp. NKC3-5.</title>
        <authorList>
            <person name="Oh Y.J."/>
        </authorList>
    </citation>
    <scope>NUCLEOTIDE SEQUENCE [LARGE SCALE GENOMIC DNA]</scope>
    <source>
        <strain evidence="5">NKC3-5</strain>
    </source>
</reference>
<dbReference type="PANTHER" id="PTHR43115">
    <property type="entry name" value="DEHYDROGENASE/REDUCTASE SDR FAMILY MEMBER 11"/>
    <property type="match status" value="1"/>
</dbReference>
<dbReference type="PROSITE" id="PS00061">
    <property type="entry name" value="ADH_SHORT"/>
    <property type="match status" value="1"/>
</dbReference>
<organism evidence="4 5">
    <name type="scientific">Salicibibacter halophilus</name>
    <dbReference type="NCBI Taxonomy" id="2502791"/>
    <lineage>
        <taxon>Bacteria</taxon>
        <taxon>Bacillati</taxon>
        <taxon>Bacillota</taxon>
        <taxon>Bacilli</taxon>
        <taxon>Bacillales</taxon>
        <taxon>Bacillaceae</taxon>
        <taxon>Salicibibacter</taxon>
    </lineage>
</organism>
<dbReference type="InterPro" id="IPR020904">
    <property type="entry name" value="Sc_DH/Rdtase_CS"/>
</dbReference>
<dbReference type="OrthoDB" id="9775296at2"/>
<dbReference type="KEGG" id="sale:EPH95_03400"/>
<evidence type="ECO:0000313" key="4">
    <source>
        <dbReference type="EMBL" id="QDI90338.1"/>
    </source>
</evidence>
<sequence>MKGQVIVITGASSGIGEATAISLAKKGAKIVLGARRKERLEDIAGNITKMGGQAVFYQTDVTSRSDVEGLAAFTIEKFGQIDVWINNAGIMQLSFLDKLKVDEWDRMIDVNVKGVLYGIAADLPVMEKEKGGHIINISSVAGRRVGIAGSVYSGTKFAVRAITEGLRQELSPRFNIRTTLISPGSVETELRETISDKDALKMLNEREIESRLQPEDIVNAIVYTIQQPDYASVNEVIIHPTTQRG</sequence>
<dbReference type="AlphaFoldDB" id="A0A514LER4"/>
<protein>
    <submittedName>
        <fullName evidence="4">SDR family oxidoreductase</fullName>
    </submittedName>
</protein>
<dbReference type="PRINTS" id="PR00080">
    <property type="entry name" value="SDRFAMILY"/>
</dbReference>
<keyword evidence="5" id="KW-1185">Reference proteome</keyword>
<dbReference type="Gene3D" id="3.40.50.720">
    <property type="entry name" value="NAD(P)-binding Rossmann-like Domain"/>
    <property type="match status" value="1"/>
</dbReference>
<accession>A0A514LER4</accession>
<proteinExistence type="inferred from homology"/>
<dbReference type="InterPro" id="IPR036291">
    <property type="entry name" value="NAD(P)-bd_dom_sf"/>
</dbReference>
<dbReference type="GO" id="GO:0016616">
    <property type="term" value="F:oxidoreductase activity, acting on the CH-OH group of donors, NAD or NADP as acceptor"/>
    <property type="evidence" value="ECO:0007669"/>
    <property type="project" value="UniProtKB-ARBA"/>
</dbReference>